<dbReference type="AlphaFoldDB" id="A0A0F9EN09"/>
<organism evidence="1">
    <name type="scientific">marine sediment metagenome</name>
    <dbReference type="NCBI Taxonomy" id="412755"/>
    <lineage>
        <taxon>unclassified sequences</taxon>
        <taxon>metagenomes</taxon>
        <taxon>ecological metagenomes</taxon>
    </lineage>
</organism>
<accession>A0A0F9EN09</accession>
<proteinExistence type="predicted"/>
<reference evidence="1" key="1">
    <citation type="journal article" date="2015" name="Nature">
        <title>Complex archaea that bridge the gap between prokaryotes and eukaryotes.</title>
        <authorList>
            <person name="Spang A."/>
            <person name="Saw J.H."/>
            <person name="Jorgensen S.L."/>
            <person name="Zaremba-Niedzwiedzka K."/>
            <person name="Martijn J."/>
            <person name="Lind A.E."/>
            <person name="van Eijk R."/>
            <person name="Schleper C."/>
            <person name="Guy L."/>
            <person name="Ettema T.J."/>
        </authorList>
    </citation>
    <scope>NUCLEOTIDE SEQUENCE</scope>
</reference>
<protein>
    <submittedName>
        <fullName evidence="1">Uncharacterized protein</fullName>
    </submittedName>
</protein>
<sequence length="105" mass="11946">MILNLSELDRLRRVAKQGALTPREAEDVFDQLRPLLTLVEDMGEALQGIQQAIMAHHSGGDSAMIFDSYDAVVEHERKGWYSINDTEVEKAMVIFDDWKRAQEGK</sequence>
<dbReference type="EMBL" id="LAZR01036297">
    <property type="protein sequence ID" value="KKL25223.1"/>
    <property type="molecule type" value="Genomic_DNA"/>
</dbReference>
<comment type="caution">
    <text evidence="1">The sequence shown here is derived from an EMBL/GenBank/DDBJ whole genome shotgun (WGS) entry which is preliminary data.</text>
</comment>
<name>A0A0F9EN09_9ZZZZ</name>
<evidence type="ECO:0000313" key="1">
    <source>
        <dbReference type="EMBL" id="KKL25223.1"/>
    </source>
</evidence>
<gene>
    <name evidence="1" type="ORF">LCGC14_2407490</name>
</gene>